<name>A0A6G6C218_9VIRU</name>
<dbReference type="InterPro" id="IPR007099">
    <property type="entry name" value="RNA-dir_pol_NSvirus"/>
</dbReference>
<proteinExistence type="predicted"/>
<evidence type="ECO:0000256" key="3">
    <source>
        <dbReference type="ARBA" id="ARBA00022679"/>
    </source>
</evidence>
<evidence type="ECO:0000256" key="1">
    <source>
        <dbReference type="ARBA" id="ARBA00012494"/>
    </source>
</evidence>
<evidence type="ECO:0000313" key="8">
    <source>
        <dbReference type="EMBL" id="QID58974.1"/>
    </source>
</evidence>
<evidence type="ECO:0000259" key="7">
    <source>
        <dbReference type="PROSITE" id="PS50525"/>
    </source>
</evidence>
<keyword evidence="8" id="KW-0696">RNA-directed RNA polymerase</keyword>
<protein>
    <recommendedName>
        <fullName evidence="2">RNA-directed RNA polymerase L</fullName>
        <ecNumber evidence="1">2.7.7.48</ecNumber>
    </recommendedName>
    <alternativeName>
        <fullName evidence="4">Large structural protein</fullName>
    </alternativeName>
    <alternativeName>
        <fullName evidence="6">Replicase</fullName>
    </alternativeName>
    <alternativeName>
        <fullName evidence="5">Transcriptase</fullName>
    </alternativeName>
</protein>
<dbReference type="GO" id="GO:0039694">
    <property type="term" value="P:viral RNA genome replication"/>
    <property type="evidence" value="ECO:0007669"/>
    <property type="project" value="InterPro"/>
</dbReference>
<evidence type="ECO:0000256" key="2">
    <source>
        <dbReference type="ARBA" id="ARBA00018602"/>
    </source>
</evidence>
<evidence type="ECO:0000256" key="6">
    <source>
        <dbReference type="ARBA" id="ARBA00031012"/>
    </source>
</evidence>
<dbReference type="GO" id="GO:0006351">
    <property type="term" value="P:DNA-templated transcription"/>
    <property type="evidence" value="ECO:0007669"/>
    <property type="project" value="InterPro"/>
</dbReference>
<reference evidence="8" key="1">
    <citation type="journal article" date="2020" name="Front. Microbiol.">
        <title>Virome of Camellia japonica: Discovery of and Molecular Characterization of New Viruses of Different Taxa in Camellias.</title>
        <authorList>
            <person name="Zhang S."/>
            <person name="Yang L."/>
            <person name="Ma L."/>
            <person name="Tian X."/>
            <person name="Li R."/>
            <person name="Zhou C."/>
            <person name="Cao M."/>
        </authorList>
    </citation>
    <scope>NUCLEOTIDE SEQUENCE</scope>
    <source>
        <strain evidence="8">JX1</strain>
    </source>
</reference>
<organism evidence="8">
    <name type="scientific">Camellia chlorotic ringspot virus</name>
    <dbReference type="NCBI Taxonomy" id="2802541"/>
    <lineage>
        <taxon>Viruses</taxon>
        <taxon>Riboviria</taxon>
        <taxon>Orthornavirae</taxon>
        <taxon>Negarnaviricota</taxon>
        <taxon>Polyploviricotina</taxon>
        <taxon>Bunyaviricetes</taxon>
        <taxon>Elliovirales</taxon>
        <taxon>Fimoviridae</taxon>
    </lineage>
</organism>
<evidence type="ECO:0000256" key="5">
    <source>
        <dbReference type="ARBA" id="ARBA00030436"/>
    </source>
</evidence>
<keyword evidence="3" id="KW-0808">Transferase</keyword>
<evidence type="ECO:0000256" key="4">
    <source>
        <dbReference type="ARBA" id="ARBA00030285"/>
    </source>
</evidence>
<dbReference type="GO" id="GO:0003968">
    <property type="term" value="F:RNA-directed RNA polymerase activity"/>
    <property type="evidence" value="ECO:0007669"/>
    <property type="project" value="UniProtKB-KW"/>
</dbReference>
<dbReference type="InterPro" id="IPR007322">
    <property type="entry name" value="RNA_pol_bunyavir"/>
</dbReference>
<dbReference type="Pfam" id="PF04196">
    <property type="entry name" value="Bunya_RdRp"/>
    <property type="match status" value="1"/>
</dbReference>
<keyword evidence="8" id="KW-0548">Nucleotidyltransferase</keyword>
<dbReference type="EMBL" id="MT040096">
    <property type="protein sequence ID" value="QID58974.1"/>
    <property type="molecule type" value="Genomic_RNA"/>
</dbReference>
<dbReference type="EC" id="2.7.7.48" evidence="1"/>
<sequence>MATTVDLENKKYIIDEVKKNYKNEKYKGILDEFLRIIGIDINHYNLISGQKKTELAKTQVLRDDETYRQFINNANEFLATEPKDWLSDVAFHLIRVLDLLKHDYFIDMITDHIEFKLISKEFKIKDHFPINSLLTPDLLFYNNEKYFTIEVKVRKSVDLEYYYKKYKDILSEYSDVDVVNFNINESSIIYQAYGDNKLYLLNLMNTIPNTSELYQTILYINNLVEELYSKYNKFDSFRKIGNETIDVDFDYISKFTMEDVESLKYYNEIKNQFGSHWGKLIKDLDYNIYEQDFKIDEEQKFCEESMMSYIDKHKHDLFSEITDSVECNSYLPTRLIDNDILKSLDDRNSEKYAITTKLKPSIYMNLGHTDSKLDRTEYYMKIFTEIKLPSKISDYSLAMVSLLKSVFCGEYSKYLINCEKAIIDENIGLHEDYLEYRKSNPTSQKQFTKSKMRIIDAMTSKEKINIYMNSVFTWSDKHGNREKIVKYKKPKGEDKLEDIQKTKGVLKITDYVADYKFIEEYLQDFYKLIEYPQFIKDMSTPSHGQFNLAVNGHQLNTITKYYHLMHTSFKNMISLSVINNTKFRLVQTNDKSNFFIMLPNADFKDHKPVRYINITIMDKKDSSADKDYLRFCKLMGLMDFYIENKNEFIIVSKVISLDLTRVKILSNSLFKFMILRSYYEHIKVESNDEENKDIAFSFLTPQLATLNSLSVTDTYKNLIMVSYSGFSNLDELISDKFNPTPKTISQCYISYKCAKGLVEAAHQSSVIDKAKKDTYYDDSCNEIVDKGFEATVLKLPITGYNISNPKEVFHESFILFYLGNKGLHGSPQETLNLYSISIEFEEEYSAFISKHKSVLQEVSKIKNYGFSFEAMYLSSKYTYSLLLTNHKAIRSSLLKNYKLNDSPLSVPQFSSTKSMVKSIHTESNSEYPKYLKFPEHKDIDFTFVQSWLKNTKLEEKEMENFCERNNKVIKTINEHRKNKFSKEQAKINKDEYSGLRHDKPYNQYRHIPDLTVEGHSVKFVRMKNTYFYTNNCHQYIDCSASKVMEEVYNDCELKGHTTLDTFLTDVRDDKSDIVVRVFNKDQRTFEDREIYTCNLLGRKLLYPLEMTFKSINENIFEEAITTPGEKKQKNMLTQRKDIIKDKILVDRMKSHFGRLYSVSSDASKWSARDIVFKFLIPIFTSPFLLKEEKIHLIYCIIRYYDKRICLTDKSLLESMKFYNKDYVGDVYAKMTNDFQSNNWLVRSNWLQGNLNNTSSFVHVCAANMSKLVLTWWNNKFHDALSMRYMVHSDDSTYDFMLLWSRNNMRFMGNFFENPDNTGKFIIPILKYVLKLHCIKLNEKKTYISSYFKEFLSTIMMGNELTFNYVQDLLPICNDTSYVSPIDDLSSYTGFLNNAYAHLCPSMIIQDIIPIINHLTSSSYNLHNSSNKSPAEGLGVSEMLIADIPIQIDAKYKLPIDVAGCLPYYTADAFEITTNFYEFIKKRVGGDLEPIESYLTHDYVNDYLFNYSSESYLNYIKLCLMSQDLSIYEEDFLDSYNQKAVDQFNSSLITIAPVIKRGKLIKYRTYKEYMNNLDTYKNNVEFHPEWVLKKPTSHEESKQQLISNFSNGSYTNSLIYNSAELDFARRVMDSNKNIYKLNFKDYKTKTMSISEIYKTILSELKSLNVSSTEFINYLYINLFNNKKYSVFTHVYLNKKLINKRMKKTIYKVSPNKTIYSGLRFDFNNYDLLYNSLIDTLESNLDFKNSSNCVAIDYFYNYISSLKIPKIYNSIESIDENFENYIRLKYDNEDYESFLPLLNQCKEEEYRIKLFEIKTRFLSICVNNFHKITNINPKTILLNFNSYIIRSKVNTKIFMSINEHNDIISFWLERIGLYSSNYMFYDFMLGKDIFVTGSDDMIIQESNSKTRLLSNLAYNVIKKDPNLFEELFSKERLFPDISIRLRESRNLFDNFLYFKINKFENCDEVTRKLSETNMYNYWYLKENENIDNNFDVVYQSKGTFINFSTKNGRKANEKILNVKRLSANYNDISNVNRIVAKFKEDIRVYLKTFYFKPCRALAKDYKSIALYSDNFNSLTTSSKKTVKVANMDWININELKVEYKVSDNYKSISCLFKKGPLVFFKFDIKDTNRLIQYDQFKTLVQLIKADIKYSLFLSVLPAELYMEQYSEFIYELIVNSYPSVIKNLFLKKSSFNVTNLNKIKNFLLKHSQNISEIEDDKFIAKLIGSLPIEKNNPLLAFNQDKYDYFRLKCNVYKDTVTRNYVYNKYIPVDQSITNYICSQKLSFEDSIAYITILKFSYSGLEFNDDEDDEEGIITHNPSEIETEIEFD</sequence>
<feature type="domain" description="RdRp catalytic" evidence="7">
    <location>
        <begin position="1145"/>
        <end position="1328"/>
    </location>
</feature>
<dbReference type="PROSITE" id="PS50525">
    <property type="entry name" value="RDRP_SSRNA_NEG_SEG"/>
    <property type="match status" value="1"/>
</dbReference>
<accession>A0A6G6C218</accession>